<dbReference type="PANTHER" id="PTHR18919">
    <property type="entry name" value="ACETYL-COA C-ACYLTRANSFERASE"/>
    <property type="match status" value="1"/>
</dbReference>
<feature type="domain" description="Thiolase N-terminal" evidence="9">
    <location>
        <begin position="1"/>
        <end position="249"/>
    </location>
</feature>
<evidence type="ECO:0000259" key="10">
    <source>
        <dbReference type="Pfam" id="PF02803"/>
    </source>
</evidence>
<dbReference type="PROSITE" id="PS00099">
    <property type="entry name" value="THIOLASE_3"/>
    <property type="match status" value="1"/>
</dbReference>
<dbReference type="EMBL" id="LMWW01000074">
    <property type="protein sequence ID" value="KUN75706.1"/>
    <property type="molecule type" value="Genomic_DNA"/>
</dbReference>
<evidence type="ECO:0000256" key="4">
    <source>
        <dbReference type="ARBA" id="ARBA00023315"/>
    </source>
</evidence>
<evidence type="ECO:0000256" key="3">
    <source>
        <dbReference type="ARBA" id="ARBA00022679"/>
    </source>
</evidence>
<dbReference type="PIRSF" id="PIRSF000429">
    <property type="entry name" value="Ac-CoA_Ac_transf"/>
    <property type="match status" value="1"/>
</dbReference>
<evidence type="ECO:0000256" key="2">
    <source>
        <dbReference type="ARBA" id="ARBA00012705"/>
    </source>
</evidence>
<comment type="caution">
    <text evidence="11">The sequence shown here is derived from an EMBL/GenBank/DDBJ whole genome shotgun (WGS) entry which is preliminary data.</text>
</comment>
<dbReference type="GO" id="GO:0003985">
    <property type="term" value="F:acetyl-CoA C-acetyltransferase activity"/>
    <property type="evidence" value="ECO:0007669"/>
    <property type="project" value="UniProtKB-EC"/>
</dbReference>
<dbReference type="InterPro" id="IPR020610">
    <property type="entry name" value="Thiolase_AS"/>
</dbReference>
<comment type="similarity">
    <text evidence="1 8">Belongs to the thiolase-like superfamily. Thiolase family.</text>
</comment>
<dbReference type="PROSITE" id="PS00098">
    <property type="entry name" value="THIOLASE_1"/>
    <property type="match status" value="1"/>
</dbReference>
<keyword evidence="4 8" id="KW-0012">Acyltransferase</keyword>
<evidence type="ECO:0000256" key="7">
    <source>
        <dbReference type="PIRSR" id="PIRSR000429-1"/>
    </source>
</evidence>
<gene>
    <name evidence="11" type="ORF">AQJ64_41550</name>
</gene>
<dbReference type="EC" id="2.3.1.9" evidence="2"/>
<dbReference type="InterPro" id="IPR020617">
    <property type="entry name" value="Thiolase_C"/>
</dbReference>
<keyword evidence="3 8" id="KW-0808">Transferase</keyword>
<dbReference type="InterPro" id="IPR002155">
    <property type="entry name" value="Thiolase"/>
</dbReference>
<name>A0A117R7N9_9ACTN</name>
<dbReference type="NCBIfam" id="TIGR01930">
    <property type="entry name" value="AcCoA-C-Actrans"/>
    <property type="match status" value="1"/>
</dbReference>
<feature type="active site" description="Proton acceptor" evidence="7">
    <location>
        <position position="366"/>
    </location>
</feature>
<dbReference type="SUPFAM" id="SSF53901">
    <property type="entry name" value="Thiolase-like"/>
    <property type="match status" value="2"/>
</dbReference>
<dbReference type="STRING" id="1943.AQJ64_41550"/>
<evidence type="ECO:0000259" key="9">
    <source>
        <dbReference type="Pfam" id="PF00108"/>
    </source>
</evidence>
<dbReference type="PANTHER" id="PTHR18919:SF107">
    <property type="entry name" value="ACETYL-COA ACETYLTRANSFERASE, CYTOSOLIC"/>
    <property type="match status" value="1"/>
</dbReference>
<dbReference type="PROSITE" id="PS00737">
    <property type="entry name" value="THIOLASE_2"/>
    <property type="match status" value="1"/>
</dbReference>
<organism evidence="11 12">
    <name type="scientific">Streptomyces griseoruber</name>
    <dbReference type="NCBI Taxonomy" id="1943"/>
    <lineage>
        <taxon>Bacteria</taxon>
        <taxon>Bacillati</taxon>
        <taxon>Actinomycetota</taxon>
        <taxon>Actinomycetes</taxon>
        <taxon>Kitasatosporales</taxon>
        <taxon>Streptomycetaceae</taxon>
        <taxon>Streptomyces</taxon>
    </lineage>
</organism>
<evidence type="ECO:0000313" key="11">
    <source>
        <dbReference type="EMBL" id="KUN75706.1"/>
    </source>
</evidence>
<evidence type="ECO:0000256" key="8">
    <source>
        <dbReference type="RuleBase" id="RU003557"/>
    </source>
</evidence>
<accession>A0A117R7N9</accession>
<dbReference type="InterPro" id="IPR020613">
    <property type="entry name" value="Thiolase_CS"/>
</dbReference>
<feature type="domain" description="Thiolase C-terminal" evidence="10">
    <location>
        <begin position="258"/>
        <end position="378"/>
    </location>
</feature>
<reference evidence="11 12" key="1">
    <citation type="submission" date="2015-10" db="EMBL/GenBank/DDBJ databases">
        <title>Draft genome sequence of Streptomyces griseoruber DSM 40281, type strain for the species Streptomyces griseoruber.</title>
        <authorList>
            <person name="Ruckert C."/>
            <person name="Winkler A."/>
            <person name="Kalinowski J."/>
            <person name="Kampfer P."/>
            <person name="Glaeser S."/>
        </authorList>
    </citation>
    <scope>NUCLEOTIDE SEQUENCE [LARGE SCALE GENOMIC DNA]</scope>
    <source>
        <strain evidence="11 12">DSM 40281</strain>
    </source>
</reference>
<dbReference type="InterPro" id="IPR016039">
    <property type="entry name" value="Thiolase-like"/>
</dbReference>
<dbReference type="AlphaFoldDB" id="A0A117R7N9"/>
<feature type="active site" description="Acyl-thioester intermediate" evidence="7">
    <location>
        <position position="75"/>
    </location>
</feature>
<evidence type="ECO:0000313" key="12">
    <source>
        <dbReference type="Proteomes" id="UP000052982"/>
    </source>
</evidence>
<proteinExistence type="inferred from homology"/>
<dbReference type="Pfam" id="PF02803">
    <property type="entry name" value="Thiolase_C"/>
    <property type="match status" value="1"/>
</dbReference>
<protein>
    <recommendedName>
        <fullName evidence="6">Probable acetyl-CoA acetyltransferase</fullName>
        <ecNumber evidence="2">2.3.1.9</ecNumber>
    </recommendedName>
    <alternativeName>
        <fullName evidence="5">Acetoacetyl-CoA thiolase</fullName>
    </alternativeName>
</protein>
<dbReference type="InterPro" id="IPR020615">
    <property type="entry name" value="Thiolase_acyl_enz_int_AS"/>
</dbReference>
<dbReference type="CDD" id="cd00751">
    <property type="entry name" value="thiolase"/>
    <property type="match status" value="1"/>
</dbReference>
<keyword evidence="12" id="KW-1185">Reference proteome</keyword>
<evidence type="ECO:0000256" key="1">
    <source>
        <dbReference type="ARBA" id="ARBA00010982"/>
    </source>
</evidence>
<dbReference type="Pfam" id="PF00108">
    <property type="entry name" value="Thiolase_N"/>
    <property type="match status" value="1"/>
</dbReference>
<sequence>MGRLLGSLKSFSGADLGGFAIKAALDRAGIGGDQVQYVIMGQVLQAGAGQIPARQAAVKAGIPMNVPALTINKVCLSGLDAIALADQLIRAGEFDVVVAGGQESMTNAPHLLPKSREGYKYGAIEMLDAMAYDGLTDAFENIAMGESTEKHNTRLGILRPEQDEIAALSHQRAAAAQKNGIFEAEITPVEIPQRKGEPVVFSKDEGIRGDTTAESLGKLRPAFTRDGTITAGTSSQISDGAAAVVVMSRARAEELGLAWIAEIGAHGNVAGPDNSLQSQPSNAIAHALRKEGLAVEDLDLIEINEAFAAVAVQSMKDLGVSTEKVNVNGGAIALGHPIGMSGARLVLHLALELKRRGGGVGAAALCGGGGQGDALIVRVPKA</sequence>
<feature type="active site" description="Proton acceptor" evidence="7">
    <location>
        <position position="336"/>
    </location>
</feature>
<dbReference type="InterPro" id="IPR020616">
    <property type="entry name" value="Thiolase_N"/>
</dbReference>
<dbReference type="Proteomes" id="UP000052982">
    <property type="component" value="Unassembled WGS sequence"/>
</dbReference>
<evidence type="ECO:0000256" key="6">
    <source>
        <dbReference type="ARBA" id="ARBA00040529"/>
    </source>
</evidence>
<dbReference type="Gene3D" id="3.40.47.10">
    <property type="match status" value="2"/>
</dbReference>
<evidence type="ECO:0000256" key="5">
    <source>
        <dbReference type="ARBA" id="ARBA00030755"/>
    </source>
</evidence>